<proteinExistence type="predicted"/>
<sequence>MTGSPQVRLANEIALQFRGQSPDRAAAAIAHHIRQFWEPRMRADLLARVDADPSSVDPVVVAAVQQLR</sequence>
<dbReference type="Proteomes" id="UP000250434">
    <property type="component" value="Chromosome"/>
</dbReference>
<dbReference type="EMBL" id="CP015163">
    <property type="protein sequence ID" value="AXB42109.1"/>
    <property type="molecule type" value="Genomic_DNA"/>
</dbReference>
<keyword evidence="2" id="KW-1185">Reference proteome</keyword>
<organism evidence="1 2">
    <name type="scientific">Amycolatopsis albispora</name>
    <dbReference type="NCBI Taxonomy" id="1804986"/>
    <lineage>
        <taxon>Bacteria</taxon>
        <taxon>Bacillati</taxon>
        <taxon>Actinomycetota</taxon>
        <taxon>Actinomycetes</taxon>
        <taxon>Pseudonocardiales</taxon>
        <taxon>Pseudonocardiaceae</taxon>
        <taxon>Amycolatopsis</taxon>
    </lineage>
</organism>
<reference evidence="1 2" key="1">
    <citation type="submission" date="2016-04" db="EMBL/GenBank/DDBJ databases">
        <title>Complete genome sequence and analysis of deep-sea sediment isolate, Amycolatopsis sp. WP1.</title>
        <authorList>
            <person name="Wang H."/>
            <person name="Chen S."/>
            <person name="Wu Q."/>
        </authorList>
    </citation>
    <scope>NUCLEOTIDE SEQUENCE [LARGE SCALE GENOMIC DNA]</scope>
    <source>
        <strain evidence="1 2">WP1</strain>
    </source>
</reference>
<dbReference type="Pfam" id="PF11390">
    <property type="entry name" value="FdsD"/>
    <property type="match status" value="1"/>
</dbReference>
<evidence type="ECO:0000313" key="2">
    <source>
        <dbReference type="Proteomes" id="UP000250434"/>
    </source>
</evidence>
<dbReference type="KEGG" id="aab:A4R43_05850"/>
<protein>
    <submittedName>
        <fullName evidence="1">Formate dehydrogenase</fullName>
    </submittedName>
</protein>
<name>A0A344L235_9PSEU</name>
<accession>A0A344L235</accession>
<dbReference type="InterPro" id="IPR021074">
    <property type="entry name" value="Formate_DH_dsu"/>
</dbReference>
<evidence type="ECO:0000313" key="1">
    <source>
        <dbReference type="EMBL" id="AXB42109.1"/>
    </source>
</evidence>
<dbReference type="AlphaFoldDB" id="A0A344L235"/>
<gene>
    <name evidence="1" type="ORF">A4R43_05850</name>
</gene>
<dbReference type="RefSeq" id="WP_113691381.1">
    <property type="nucleotide sequence ID" value="NZ_CP015163.1"/>
</dbReference>